<name>A0A9P8T7I6_9ASCO</name>
<dbReference type="Proteomes" id="UP000769157">
    <property type="component" value="Unassembled WGS sequence"/>
</dbReference>
<reference evidence="1" key="1">
    <citation type="journal article" date="2021" name="Open Biol.">
        <title>Shared evolutionary footprints suggest mitochondrial oxidative damage underlies multiple complex I losses in fungi.</title>
        <authorList>
            <person name="Schikora-Tamarit M.A."/>
            <person name="Marcet-Houben M."/>
            <person name="Nosek J."/>
            <person name="Gabaldon T."/>
        </authorList>
    </citation>
    <scope>NUCLEOTIDE SEQUENCE</scope>
    <source>
        <strain evidence="1">CBS6075</strain>
    </source>
</reference>
<gene>
    <name evidence="1" type="ORF">OGAPHI_001770</name>
</gene>
<dbReference type="EMBL" id="JAEUBE010000158">
    <property type="protein sequence ID" value="KAH3668016.1"/>
    <property type="molecule type" value="Genomic_DNA"/>
</dbReference>
<reference evidence="1" key="2">
    <citation type="submission" date="2021-01" db="EMBL/GenBank/DDBJ databases">
        <authorList>
            <person name="Schikora-Tamarit M.A."/>
        </authorList>
    </citation>
    <scope>NUCLEOTIDE SEQUENCE</scope>
    <source>
        <strain evidence="1">CBS6075</strain>
    </source>
</reference>
<keyword evidence="2" id="KW-1185">Reference proteome</keyword>
<dbReference type="RefSeq" id="XP_046062430.1">
    <property type="nucleotide sequence ID" value="XM_046202567.1"/>
</dbReference>
<sequence length="86" mass="9400">MSRLVIWLEAHSVPRYVITPQLEADANSNGSVPLSNSFPCLMSFWPAKTLNKVDFPAPFGPTSRTLDLGLMSRLTSNSPILLVGKV</sequence>
<accession>A0A9P8T7I6</accession>
<evidence type="ECO:0000313" key="2">
    <source>
        <dbReference type="Proteomes" id="UP000769157"/>
    </source>
</evidence>
<dbReference type="GeneID" id="70233737"/>
<dbReference type="AlphaFoldDB" id="A0A9P8T7I6"/>
<proteinExistence type="predicted"/>
<protein>
    <submittedName>
        <fullName evidence="1">Uncharacterized protein</fullName>
    </submittedName>
</protein>
<evidence type="ECO:0000313" key="1">
    <source>
        <dbReference type="EMBL" id="KAH3668016.1"/>
    </source>
</evidence>
<comment type="caution">
    <text evidence="1">The sequence shown here is derived from an EMBL/GenBank/DDBJ whole genome shotgun (WGS) entry which is preliminary data.</text>
</comment>
<organism evidence="1 2">
    <name type="scientific">Ogataea philodendri</name>
    <dbReference type="NCBI Taxonomy" id="1378263"/>
    <lineage>
        <taxon>Eukaryota</taxon>
        <taxon>Fungi</taxon>
        <taxon>Dikarya</taxon>
        <taxon>Ascomycota</taxon>
        <taxon>Saccharomycotina</taxon>
        <taxon>Pichiomycetes</taxon>
        <taxon>Pichiales</taxon>
        <taxon>Pichiaceae</taxon>
        <taxon>Ogataea</taxon>
    </lineage>
</organism>